<dbReference type="AlphaFoldDB" id="A0A835V2K1"/>
<organism evidence="2 3">
    <name type="scientific">Vanilla planifolia</name>
    <name type="common">Vanilla</name>
    <dbReference type="NCBI Taxonomy" id="51239"/>
    <lineage>
        <taxon>Eukaryota</taxon>
        <taxon>Viridiplantae</taxon>
        <taxon>Streptophyta</taxon>
        <taxon>Embryophyta</taxon>
        <taxon>Tracheophyta</taxon>
        <taxon>Spermatophyta</taxon>
        <taxon>Magnoliopsida</taxon>
        <taxon>Liliopsida</taxon>
        <taxon>Asparagales</taxon>
        <taxon>Orchidaceae</taxon>
        <taxon>Vanilloideae</taxon>
        <taxon>Vanilleae</taxon>
        <taxon>Vanilla</taxon>
    </lineage>
</organism>
<keyword evidence="3" id="KW-1185">Reference proteome</keyword>
<gene>
    <name evidence="2" type="ORF">HPP92_011649</name>
</gene>
<evidence type="ECO:0000313" key="3">
    <source>
        <dbReference type="Proteomes" id="UP000636800"/>
    </source>
</evidence>
<dbReference type="Proteomes" id="UP000636800">
    <property type="component" value="Chromosome 5"/>
</dbReference>
<reference evidence="2 3" key="1">
    <citation type="journal article" date="2020" name="Nat. Food">
        <title>A phased Vanilla planifolia genome enables genetic improvement of flavour and production.</title>
        <authorList>
            <person name="Hasing T."/>
            <person name="Tang H."/>
            <person name="Brym M."/>
            <person name="Khazi F."/>
            <person name="Huang T."/>
            <person name="Chambers A.H."/>
        </authorList>
    </citation>
    <scope>NUCLEOTIDE SEQUENCE [LARGE SCALE GENOMIC DNA]</scope>
    <source>
        <tissue evidence="2">Leaf</tissue>
    </source>
</reference>
<proteinExistence type="predicted"/>
<name>A0A835V2K1_VANPL</name>
<feature type="region of interest" description="Disordered" evidence="1">
    <location>
        <begin position="135"/>
        <end position="161"/>
    </location>
</feature>
<sequence length="161" mass="17943">MSPAINSTRRRSKSLCEKSCEIAAALAKVSSLYLATRTLPQNRVSNRLIKDRPTAAVQQNDGPRQLVAEQESRPAAYVMEPVEGVDALAEEYIRGSRGRFERHVDEHVRYEASKCAPPPPMKEWAAGSGYHEVSKGIFQLPPPPPPSKNKWAAGSSYHRRY</sequence>
<protein>
    <submittedName>
        <fullName evidence="2">Uncharacterized protein</fullName>
    </submittedName>
</protein>
<comment type="caution">
    <text evidence="2">The sequence shown here is derived from an EMBL/GenBank/DDBJ whole genome shotgun (WGS) entry which is preliminary data.</text>
</comment>
<evidence type="ECO:0000313" key="2">
    <source>
        <dbReference type="EMBL" id="KAG0480791.1"/>
    </source>
</evidence>
<accession>A0A835V2K1</accession>
<evidence type="ECO:0000256" key="1">
    <source>
        <dbReference type="SAM" id="MobiDB-lite"/>
    </source>
</evidence>
<dbReference type="EMBL" id="JADCNL010000005">
    <property type="protein sequence ID" value="KAG0480791.1"/>
    <property type="molecule type" value="Genomic_DNA"/>
</dbReference>